<reference evidence="2 3" key="1">
    <citation type="journal article" date="2017" name="ISME J.">
        <title>Energy and carbon metabolisms in a deep terrestrial subsurface fluid microbial community.</title>
        <authorList>
            <person name="Momper L."/>
            <person name="Jungbluth S.P."/>
            <person name="Lee M.D."/>
            <person name="Amend J.P."/>
        </authorList>
    </citation>
    <scope>NUCLEOTIDE SEQUENCE [LARGE SCALE GENOMIC DNA]</scope>
    <source>
        <strain evidence="2">SURF_17</strain>
    </source>
</reference>
<dbReference type="Proteomes" id="UP000285961">
    <property type="component" value="Unassembled WGS sequence"/>
</dbReference>
<evidence type="ECO:0000313" key="2">
    <source>
        <dbReference type="EMBL" id="RJP75036.1"/>
    </source>
</evidence>
<dbReference type="InterPro" id="IPR039375">
    <property type="entry name" value="NodN-like"/>
</dbReference>
<dbReference type="AlphaFoldDB" id="A0A419F8W7"/>
<accession>A0A419F8W7</accession>
<dbReference type="Pfam" id="PF01575">
    <property type="entry name" value="MaoC_dehydratas"/>
    <property type="match status" value="1"/>
</dbReference>
<dbReference type="InterPro" id="IPR029069">
    <property type="entry name" value="HotDog_dom_sf"/>
</dbReference>
<dbReference type="SUPFAM" id="SSF54637">
    <property type="entry name" value="Thioesterase/thiol ester dehydrase-isomerase"/>
    <property type="match status" value="1"/>
</dbReference>
<feature type="domain" description="MaoC-like" evidence="1">
    <location>
        <begin position="16"/>
        <end position="127"/>
    </location>
</feature>
<dbReference type="Gene3D" id="3.10.129.10">
    <property type="entry name" value="Hotdog Thioesterase"/>
    <property type="match status" value="1"/>
</dbReference>
<evidence type="ECO:0000313" key="3">
    <source>
        <dbReference type="Proteomes" id="UP000285961"/>
    </source>
</evidence>
<dbReference type="InterPro" id="IPR002539">
    <property type="entry name" value="MaoC-like_dom"/>
</dbReference>
<name>A0A419F8W7_9BACT</name>
<dbReference type="PANTHER" id="PTHR42993">
    <property type="entry name" value="MAOC-LIKE DEHYDRATASE DOMAIN-CONTAINING PROTEIN"/>
    <property type="match status" value="1"/>
</dbReference>
<evidence type="ECO:0000259" key="1">
    <source>
        <dbReference type="Pfam" id="PF01575"/>
    </source>
</evidence>
<organism evidence="2 3">
    <name type="scientific">Candidatus Abyssobacteria bacterium SURF_17</name>
    <dbReference type="NCBI Taxonomy" id="2093361"/>
    <lineage>
        <taxon>Bacteria</taxon>
        <taxon>Pseudomonadati</taxon>
        <taxon>Candidatus Hydrogenedentota</taxon>
        <taxon>Candidatus Abyssobacteria</taxon>
    </lineage>
</organism>
<proteinExistence type="predicted"/>
<dbReference type="EMBL" id="QZKI01000008">
    <property type="protein sequence ID" value="RJP75036.1"/>
    <property type="molecule type" value="Genomic_DNA"/>
</dbReference>
<dbReference type="PANTHER" id="PTHR42993:SF1">
    <property type="entry name" value="MAOC-LIKE DEHYDRATASE DOMAIN-CONTAINING PROTEIN"/>
    <property type="match status" value="1"/>
</dbReference>
<comment type="caution">
    <text evidence="2">The sequence shown here is derived from an EMBL/GenBank/DDBJ whole genome shotgun (WGS) entry which is preliminary data.</text>
</comment>
<dbReference type="CDD" id="cd03450">
    <property type="entry name" value="NodN"/>
    <property type="match status" value="1"/>
</dbReference>
<sequence>MAKTVIKGIEGLKAMKGKEVGVSDWHTVTQEEINTFAKATHDHQWIHIDPERCKRESPWGQTIAHGYYTISLAPYLLGQMLSVEGVQMGINYGINKLRFPTPLKVGRKVRARAELMEVEDIANGVQATLKMTFEAEGEEKPSCVAEVIYRYYG</sequence>
<protein>
    <submittedName>
        <fullName evidence="2">MaoC family dehydratase</fullName>
    </submittedName>
</protein>
<gene>
    <name evidence="2" type="ORF">C4532_01235</name>
</gene>